<sequence>MQSEVFLSSQRGQSTRTIALRPCAATRFGTTLDQGHLLYFSLHDHPASNGLPQVFVRLDPAVKFNPASYRKLHNRPVFGCLGLMHHAKDTFIALITGCSKVGDVRYSESVYKIIAVKFFSLSGNTPDEDMIPVPFNPETDNETDPPSMMPHPCKELEKVLCNGAFFFSPQFDLTRSIQTRALKIHDQQSIQSNLNHDERFLWNKFMLKELLTFRSHLDEQECGELDSSGLLIHVIQGYVGCQPFRTATTHGQISVISRLSSKRAGTRYNTRGIDDNGNVANFVETETIISNSEWCFSYMQLRGSVPVFWEQQGLQLTSHKIQLSRGLETTKPAVRRHFEELIQQYEDVHILDLLGSKDQGEVTLSQEYRNQVEDLGPLVLQHLHMTRFDYHNQVKGGNFDQIVALMDQIRGDSERYGYFFHDLISNTIIQTQRGVFRTNCLDCLDR</sequence>
<keyword evidence="3" id="KW-1185">Reference proteome</keyword>
<evidence type="ECO:0000259" key="1">
    <source>
        <dbReference type="PROSITE" id="PS50275"/>
    </source>
</evidence>
<proteinExistence type="predicted"/>
<dbReference type="PANTHER" id="PTHR45662:SF2">
    <property type="entry name" value="PHOSPHATIDYLINOSITOL-3-PHOSPHATASE SAC1"/>
    <property type="match status" value="1"/>
</dbReference>
<dbReference type="PROSITE" id="PS50275">
    <property type="entry name" value="SAC"/>
    <property type="match status" value="1"/>
</dbReference>
<dbReference type="InterPro" id="IPR002013">
    <property type="entry name" value="SAC_dom"/>
</dbReference>
<dbReference type="EMBL" id="JAAAHW010000816">
    <property type="protein sequence ID" value="KAF9998779.1"/>
    <property type="molecule type" value="Genomic_DNA"/>
</dbReference>
<dbReference type="GO" id="GO:0046856">
    <property type="term" value="P:phosphatidylinositol dephosphorylation"/>
    <property type="evidence" value="ECO:0007669"/>
    <property type="project" value="TreeGrafter"/>
</dbReference>
<dbReference type="GO" id="GO:0043812">
    <property type="term" value="F:phosphatidylinositol-4-phosphate phosphatase activity"/>
    <property type="evidence" value="ECO:0007669"/>
    <property type="project" value="TreeGrafter"/>
</dbReference>
<dbReference type="AlphaFoldDB" id="A0A9P6MGS8"/>
<dbReference type="Proteomes" id="UP000749646">
    <property type="component" value="Unassembled WGS sequence"/>
</dbReference>
<name>A0A9P6MGS8_9FUNG</name>
<organism evidence="2 3">
    <name type="scientific">Modicella reniformis</name>
    <dbReference type="NCBI Taxonomy" id="1440133"/>
    <lineage>
        <taxon>Eukaryota</taxon>
        <taxon>Fungi</taxon>
        <taxon>Fungi incertae sedis</taxon>
        <taxon>Mucoromycota</taxon>
        <taxon>Mortierellomycotina</taxon>
        <taxon>Mortierellomycetes</taxon>
        <taxon>Mortierellales</taxon>
        <taxon>Mortierellaceae</taxon>
        <taxon>Modicella</taxon>
    </lineage>
</organism>
<protein>
    <submittedName>
        <fullName evidence="2">Inositol polyphosphate 5-phosphatase</fullName>
    </submittedName>
</protein>
<evidence type="ECO:0000313" key="2">
    <source>
        <dbReference type="EMBL" id="KAF9998779.1"/>
    </source>
</evidence>
<comment type="caution">
    <text evidence="2">The sequence shown here is derived from an EMBL/GenBank/DDBJ whole genome shotgun (WGS) entry which is preliminary data.</text>
</comment>
<evidence type="ECO:0000313" key="3">
    <source>
        <dbReference type="Proteomes" id="UP000749646"/>
    </source>
</evidence>
<reference evidence="2" key="1">
    <citation type="journal article" date="2020" name="Fungal Divers.">
        <title>Resolving the Mortierellaceae phylogeny through synthesis of multi-gene phylogenetics and phylogenomics.</title>
        <authorList>
            <person name="Vandepol N."/>
            <person name="Liber J."/>
            <person name="Desiro A."/>
            <person name="Na H."/>
            <person name="Kennedy M."/>
            <person name="Barry K."/>
            <person name="Grigoriev I.V."/>
            <person name="Miller A.N."/>
            <person name="O'Donnell K."/>
            <person name="Stajich J.E."/>
            <person name="Bonito G."/>
        </authorList>
    </citation>
    <scope>NUCLEOTIDE SEQUENCE</scope>
    <source>
        <strain evidence="2">MES-2147</strain>
    </source>
</reference>
<dbReference type="OrthoDB" id="405996at2759"/>
<dbReference type="GO" id="GO:0005783">
    <property type="term" value="C:endoplasmic reticulum"/>
    <property type="evidence" value="ECO:0007669"/>
    <property type="project" value="TreeGrafter"/>
</dbReference>
<feature type="domain" description="SAC" evidence="1">
    <location>
        <begin position="156"/>
        <end position="446"/>
    </location>
</feature>
<gene>
    <name evidence="2" type="primary">INP52_1</name>
    <name evidence="2" type="ORF">BGZ65_005765</name>
</gene>
<accession>A0A9P6MGS8</accession>
<dbReference type="Pfam" id="PF02383">
    <property type="entry name" value="Syja_N"/>
    <property type="match status" value="1"/>
</dbReference>
<dbReference type="PANTHER" id="PTHR45662">
    <property type="entry name" value="PHOSPHATIDYLINOSITIDE PHOSPHATASE SAC1"/>
    <property type="match status" value="1"/>
</dbReference>